<feature type="region of interest" description="Disordered" evidence="1">
    <location>
        <begin position="307"/>
        <end position="379"/>
    </location>
</feature>
<evidence type="ECO:0000313" key="4">
    <source>
        <dbReference type="Proteomes" id="UP000279307"/>
    </source>
</evidence>
<feature type="compositionally biased region" description="Basic and acidic residues" evidence="1">
    <location>
        <begin position="361"/>
        <end position="373"/>
    </location>
</feature>
<organism evidence="3 4">
    <name type="scientific">Ooceraea biroi</name>
    <name type="common">Clonal raider ant</name>
    <name type="synonym">Cerapachys biroi</name>
    <dbReference type="NCBI Taxonomy" id="2015173"/>
    <lineage>
        <taxon>Eukaryota</taxon>
        <taxon>Metazoa</taxon>
        <taxon>Ecdysozoa</taxon>
        <taxon>Arthropoda</taxon>
        <taxon>Hexapoda</taxon>
        <taxon>Insecta</taxon>
        <taxon>Pterygota</taxon>
        <taxon>Neoptera</taxon>
        <taxon>Endopterygota</taxon>
        <taxon>Hymenoptera</taxon>
        <taxon>Apocrita</taxon>
        <taxon>Aculeata</taxon>
        <taxon>Formicoidea</taxon>
        <taxon>Formicidae</taxon>
        <taxon>Dorylinae</taxon>
        <taxon>Ooceraea</taxon>
    </lineage>
</organism>
<protein>
    <submittedName>
        <fullName evidence="3">Uncharacterized protein</fullName>
    </submittedName>
</protein>
<feature type="compositionally biased region" description="Polar residues" evidence="1">
    <location>
        <begin position="312"/>
        <end position="321"/>
    </location>
</feature>
<feature type="signal peptide" evidence="2">
    <location>
        <begin position="1"/>
        <end position="16"/>
    </location>
</feature>
<name>A0A3L8DZB0_OOCBI</name>
<feature type="region of interest" description="Disordered" evidence="1">
    <location>
        <begin position="39"/>
        <end position="64"/>
    </location>
</feature>
<feature type="region of interest" description="Disordered" evidence="1">
    <location>
        <begin position="478"/>
        <end position="502"/>
    </location>
</feature>
<feature type="compositionally biased region" description="Acidic residues" evidence="1">
    <location>
        <begin position="48"/>
        <end position="58"/>
    </location>
</feature>
<dbReference type="AlphaFoldDB" id="A0A3L8DZB0"/>
<gene>
    <name evidence="3" type="ORF">DMN91_001970</name>
</gene>
<feature type="chain" id="PRO_5018130867" evidence="2">
    <location>
        <begin position="17"/>
        <end position="558"/>
    </location>
</feature>
<accession>A0A3L8DZB0</accession>
<dbReference type="EMBL" id="QOIP01000002">
    <property type="protein sequence ID" value="RLU25810.1"/>
    <property type="molecule type" value="Genomic_DNA"/>
</dbReference>
<feature type="compositionally biased region" description="Basic and acidic residues" evidence="1">
    <location>
        <begin position="322"/>
        <end position="335"/>
    </location>
</feature>
<reference evidence="3 4" key="1">
    <citation type="journal article" date="2018" name="Genome Res.">
        <title>The genomic architecture and molecular evolution of ant odorant receptors.</title>
        <authorList>
            <person name="McKenzie S.K."/>
            <person name="Kronauer D.J.C."/>
        </authorList>
    </citation>
    <scope>NUCLEOTIDE SEQUENCE [LARGE SCALE GENOMIC DNA]</scope>
    <source>
        <strain evidence="3">Clonal line C1</strain>
    </source>
</reference>
<proteinExistence type="predicted"/>
<evidence type="ECO:0000313" key="3">
    <source>
        <dbReference type="EMBL" id="RLU25810.1"/>
    </source>
</evidence>
<dbReference type="OrthoDB" id="5219169at2759"/>
<comment type="caution">
    <text evidence="3">The sequence shown here is derived from an EMBL/GenBank/DDBJ whole genome shotgun (WGS) entry which is preliminary data.</text>
</comment>
<evidence type="ECO:0000256" key="2">
    <source>
        <dbReference type="SAM" id="SignalP"/>
    </source>
</evidence>
<dbReference type="Proteomes" id="UP000279307">
    <property type="component" value="Chromosome 2"/>
</dbReference>
<evidence type="ECO:0000256" key="1">
    <source>
        <dbReference type="SAM" id="MobiDB-lite"/>
    </source>
</evidence>
<sequence length="558" mass="64270">MKKLLLVTTLLSTAMSENILMENHSRPQRVWIRDKQLKKVKRMPQDDSPSEVEEPSNYDDDRQYPRISDTRFIGEPVKLPSVALMKWPDTDKLKLNIGKPTVLISIGIPGIKTSDDLQENCSKKNHRKHNQNWQLQQPFYVDEPRWIEIDPEYVDSSSNVNGDPYILSRGKKIFRIKNPEQANKIVENSDEFSDYSSKGKRSSVKNRVRRSIEVDAIDEKVHNIVHQDQRPDNDENYAALNVNKRNIKSVIPRNEKFAEGRKKYETHAVDWTDASSDKEIKKNETDVLENKVQVDNVDDTFILSRGKKSSETETLSKQNVDLNHKKLSDEQDKSEIANNAGAADSRLTSLFGESEAPRASVMRDHPDREKRSACEGPGCMSPQLQLPDEWLKNIEKEIHDSLSLERRDKHRDILESLRLMEPYVISRGKKALHAEDRLYSALKSRIVNDQDSRVRMLLNPSAARSLLRMLLMAKSRCGSDNCDRNTREPSLPDQQELAPRDRRGTLDEILAGYDPFYVARGKRGSLENVLKMTSWTRPSWNQRDVSFNKDAARNDKLQ</sequence>
<keyword evidence="2" id="KW-0732">Signal</keyword>